<gene>
    <name evidence="1" type="ORF">PRZ48_003792</name>
</gene>
<dbReference type="Gene3D" id="3.40.50.150">
    <property type="entry name" value="Vaccinia Virus protein VP39"/>
    <property type="match status" value="1"/>
</dbReference>
<dbReference type="Pfam" id="PF13489">
    <property type="entry name" value="Methyltransf_23"/>
    <property type="match status" value="1"/>
</dbReference>
<reference evidence="1 2" key="1">
    <citation type="journal article" date="2023" name="G3 (Bethesda)">
        <title>A chromosome-level genome assembly of Zasmidium syzygii isolated from banana leaves.</title>
        <authorList>
            <person name="van Westerhoven A.C."/>
            <person name="Mehrabi R."/>
            <person name="Talebi R."/>
            <person name="Steentjes M.B.F."/>
            <person name="Corcolon B."/>
            <person name="Chong P.A."/>
            <person name="Kema G.H.J."/>
            <person name="Seidl M.F."/>
        </authorList>
    </citation>
    <scope>NUCLEOTIDE SEQUENCE [LARGE SCALE GENOMIC DNA]</scope>
    <source>
        <strain evidence="1 2">P124</strain>
    </source>
</reference>
<name>A0ABR0EW39_ZASCE</name>
<keyword evidence="2" id="KW-1185">Reference proteome</keyword>
<evidence type="ECO:0000313" key="2">
    <source>
        <dbReference type="Proteomes" id="UP001305779"/>
    </source>
</evidence>
<dbReference type="Proteomes" id="UP001305779">
    <property type="component" value="Unassembled WGS sequence"/>
</dbReference>
<dbReference type="PANTHER" id="PTHR43591:SF10">
    <property type="entry name" value="ABC TRANSMEMBRANE TYPE-1 DOMAIN-CONTAINING PROTEIN-RELATED"/>
    <property type="match status" value="1"/>
</dbReference>
<accession>A0ABR0EW39</accession>
<evidence type="ECO:0000313" key="1">
    <source>
        <dbReference type="EMBL" id="KAK4505827.1"/>
    </source>
</evidence>
<protein>
    <recommendedName>
        <fullName evidence="3">Methyltransferase</fullName>
    </recommendedName>
</protein>
<dbReference type="EMBL" id="JAXOVC010000002">
    <property type="protein sequence ID" value="KAK4505827.1"/>
    <property type="molecule type" value="Genomic_DNA"/>
</dbReference>
<dbReference type="PANTHER" id="PTHR43591">
    <property type="entry name" value="METHYLTRANSFERASE"/>
    <property type="match status" value="1"/>
</dbReference>
<sequence length="338" mass="38633">MANTDGTLQNAMLDGGVEVDSESFSGDSGLGSDVDSIESTSLASSIYGYRYENGRRYHAYREGAYLMPNDAQEQDRLDLHHHIYRLGLNGALHRAPISPDIKRVLDFGTGTGIWAIDFADERPNCDVIGSDLSPIQPEWLPPNLKFYVDDIESDWTWAPHEAFDYIHGRGMGGSVADWPLLYSRIKENLKPGGWLEMQEYEAWITSEDDPELTKAPYTKQWQELIDEASSRFGKRMNVAQFQKQWIEEAGFEDVHDDIVKIPIGPWAKHKRLKEVGRYQREHMIACVESFTLAPLTRVLGWSVEEVHVLMANIRNEFSNPKIHLLTVFHYVYGRKPMN</sequence>
<dbReference type="CDD" id="cd02440">
    <property type="entry name" value="AdoMet_MTases"/>
    <property type="match status" value="1"/>
</dbReference>
<organism evidence="1 2">
    <name type="scientific">Zasmidium cellare</name>
    <name type="common">Wine cellar mold</name>
    <name type="synonym">Racodium cellare</name>
    <dbReference type="NCBI Taxonomy" id="395010"/>
    <lineage>
        <taxon>Eukaryota</taxon>
        <taxon>Fungi</taxon>
        <taxon>Dikarya</taxon>
        <taxon>Ascomycota</taxon>
        <taxon>Pezizomycotina</taxon>
        <taxon>Dothideomycetes</taxon>
        <taxon>Dothideomycetidae</taxon>
        <taxon>Mycosphaerellales</taxon>
        <taxon>Mycosphaerellaceae</taxon>
        <taxon>Zasmidium</taxon>
    </lineage>
</organism>
<dbReference type="InterPro" id="IPR029063">
    <property type="entry name" value="SAM-dependent_MTases_sf"/>
</dbReference>
<dbReference type="SUPFAM" id="SSF53335">
    <property type="entry name" value="S-adenosyl-L-methionine-dependent methyltransferases"/>
    <property type="match status" value="1"/>
</dbReference>
<evidence type="ECO:0008006" key="3">
    <source>
        <dbReference type="Google" id="ProtNLM"/>
    </source>
</evidence>
<proteinExistence type="predicted"/>
<comment type="caution">
    <text evidence="1">The sequence shown here is derived from an EMBL/GenBank/DDBJ whole genome shotgun (WGS) entry which is preliminary data.</text>
</comment>